<accession>A0A4Y8IGF0</accession>
<organism evidence="3 4">
    <name type="scientific">Filobacillus milosensis</name>
    <dbReference type="NCBI Taxonomy" id="94137"/>
    <lineage>
        <taxon>Bacteria</taxon>
        <taxon>Bacillati</taxon>
        <taxon>Bacillota</taxon>
        <taxon>Bacilli</taxon>
        <taxon>Bacillales</taxon>
        <taxon>Bacillaceae</taxon>
        <taxon>Filobacillus</taxon>
    </lineage>
</organism>
<keyword evidence="1" id="KW-0812">Transmembrane</keyword>
<dbReference type="EMBL" id="SOPW01000019">
    <property type="protein sequence ID" value="TFB14111.1"/>
    <property type="molecule type" value="Genomic_DNA"/>
</dbReference>
<dbReference type="Proteomes" id="UP000297975">
    <property type="component" value="Unassembled WGS sequence"/>
</dbReference>
<evidence type="ECO:0000313" key="4">
    <source>
        <dbReference type="Proteomes" id="UP000297975"/>
    </source>
</evidence>
<gene>
    <name evidence="3" type="ORF">E3U55_14440</name>
</gene>
<keyword evidence="1" id="KW-0472">Membrane</keyword>
<name>A0A4Y8IGF0_9BACI</name>
<feature type="domain" description="SHOCT" evidence="2">
    <location>
        <begin position="51"/>
        <end position="75"/>
    </location>
</feature>
<evidence type="ECO:0000256" key="1">
    <source>
        <dbReference type="SAM" id="Phobius"/>
    </source>
</evidence>
<dbReference type="AlphaFoldDB" id="A0A4Y8IGF0"/>
<evidence type="ECO:0000259" key="2">
    <source>
        <dbReference type="Pfam" id="PF09851"/>
    </source>
</evidence>
<feature type="transmembrane region" description="Helical" evidence="1">
    <location>
        <begin position="12"/>
        <end position="36"/>
    </location>
</feature>
<proteinExistence type="predicted"/>
<evidence type="ECO:0000313" key="3">
    <source>
        <dbReference type="EMBL" id="TFB14111.1"/>
    </source>
</evidence>
<dbReference type="OrthoDB" id="5461404at2"/>
<dbReference type="RefSeq" id="WP_134341186.1">
    <property type="nucleotide sequence ID" value="NZ_SOPW01000019.1"/>
</dbReference>
<dbReference type="InterPro" id="IPR018649">
    <property type="entry name" value="SHOCT"/>
</dbReference>
<keyword evidence="1" id="KW-1133">Transmembrane helix</keyword>
<dbReference type="Pfam" id="PF09851">
    <property type="entry name" value="SHOCT"/>
    <property type="match status" value="1"/>
</dbReference>
<sequence>MMWDDCNIMEGPMMIGGGLMMLLFWALIIGLGIYLFKNISKNNNSKPSNSAVNILNERFARGEINKEEYRERLNALSEQN</sequence>
<protein>
    <submittedName>
        <fullName evidence="3">SHOCT domain-containing protein</fullName>
    </submittedName>
</protein>
<comment type="caution">
    <text evidence="3">The sequence shown here is derived from an EMBL/GenBank/DDBJ whole genome shotgun (WGS) entry which is preliminary data.</text>
</comment>
<reference evidence="3 4" key="1">
    <citation type="submission" date="2019-03" db="EMBL/GenBank/DDBJ databases">
        <authorList>
            <person name="He R.-H."/>
        </authorList>
    </citation>
    <scope>NUCLEOTIDE SEQUENCE [LARGE SCALE GENOMIC DNA]</scope>
    <source>
        <strain evidence="4">SH 714</strain>
    </source>
</reference>
<keyword evidence="4" id="KW-1185">Reference proteome</keyword>